<dbReference type="EMBL" id="CAADJE010000036">
    <property type="protein sequence ID" value="VFS88900.1"/>
    <property type="molecule type" value="Genomic_DNA"/>
</dbReference>
<sequence length="66" mass="7645">MPPELQPLIAAVNKDDQGKFDVKQRLSSPWNMLVGAQYEITQNFNVLTEFGFNERNSFFVAGEYRF</sequence>
<reference evidence="1 2" key="1">
    <citation type="submission" date="2019-03" db="EMBL/GenBank/DDBJ databases">
        <authorList>
            <consortium name="Pathogen Informatics"/>
        </authorList>
    </citation>
    <scope>NUCLEOTIDE SEQUENCE [LARGE SCALE GENOMIC DNA]</scope>
    <source>
        <strain evidence="1 2">NCTC12998</strain>
    </source>
</reference>
<organism evidence="1 2">
    <name type="scientific">Raoultella planticola</name>
    <name type="common">Klebsiella planticola</name>
    <dbReference type="NCBI Taxonomy" id="575"/>
    <lineage>
        <taxon>Bacteria</taxon>
        <taxon>Pseudomonadati</taxon>
        <taxon>Pseudomonadota</taxon>
        <taxon>Gammaproteobacteria</taxon>
        <taxon>Enterobacterales</taxon>
        <taxon>Enterobacteriaceae</taxon>
        <taxon>Klebsiella/Raoultella group</taxon>
        <taxon>Raoultella</taxon>
    </lineage>
</organism>
<name>A0A485CVV0_RAOPL</name>
<evidence type="ECO:0008006" key="3">
    <source>
        <dbReference type="Google" id="ProtNLM"/>
    </source>
</evidence>
<gene>
    <name evidence="1" type="ORF">NCTC12998_06613</name>
</gene>
<dbReference type="AlphaFoldDB" id="A0A485CVV0"/>
<protein>
    <recommendedName>
        <fullName evidence="3">Lipoprotein</fullName>
    </recommendedName>
</protein>
<accession>A0A485CVV0</accession>
<evidence type="ECO:0000313" key="2">
    <source>
        <dbReference type="Proteomes" id="UP000345637"/>
    </source>
</evidence>
<evidence type="ECO:0000313" key="1">
    <source>
        <dbReference type="EMBL" id="VFS88900.1"/>
    </source>
</evidence>
<proteinExistence type="predicted"/>
<dbReference type="Proteomes" id="UP000345637">
    <property type="component" value="Unassembled WGS sequence"/>
</dbReference>